<comment type="caution">
    <text evidence="1">The sequence shown here is derived from an EMBL/GenBank/DDBJ whole genome shotgun (WGS) entry which is preliminary data.</text>
</comment>
<dbReference type="Proteomes" id="UP001595758">
    <property type="component" value="Unassembled WGS sequence"/>
</dbReference>
<keyword evidence="2" id="KW-1185">Reference proteome</keyword>
<organism evidence="1 2">
    <name type="scientific">Legionella dresdenensis</name>
    <dbReference type="NCBI Taxonomy" id="450200"/>
    <lineage>
        <taxon>Bacteria</taxon>
        <taxon>Pseudomonadati</taxon>
        <taxon>Pseudomonadota</taxon>
        <taxon>Gammaproteobacteria</taxon>
        <taxon>Legionellales</taxon>
        <taxon>Legionellaceae</taxon>
        <taxon>Legionella</taxon>
    </lineage>
</organism>
<proteinExistence type="predicted"/>
<name>A0ABV8CC36_9GAMM</name>
<dbReference type="EMBL" id="JBHSAB010000001">
    <property type="protein sequence ID" value="MFC3907492.1"/>
    <property type="molecule type" value="Genomic_DNA"/>
</dbReference>
<reference evidence="2" key="1">
    <citation type="journal article" date="2019" name="Int. J. Syst. Evol. Microbiol.">
        <title>The Global Catalogue of Microorganisms (GCM) 10K type strain sequencing project: providing services to taxonomists for standard genome sequencing and annotation.</title>
        <authorList>
            <consortium name="The Broad Institute Genomics Platform"/>
            <consortium name="The Broad Institute Genome Sequencing Center for Infectious Disease"/>
            <person name="Wu L."/>
            <person name="Ma J."/>
        </authorList>
    </citation>
    <scope>NUCLEOTIDE SEQUENCE [LARGE SCALE GENOMIC DNA]</scope>
    <source>
        <strain evidence="2">CCUG 59858</strain>
    </source>
</reference>
<evidence type="ECO:0000313" key="1">
    <source>
        <dbReference type="EMBL" id="MFC3907492.1"/>
    </source>
</evidence>
<gene>
    <name evidence="1" type="ORF">ACFORL_00175</name>
</gene>
<accession>A0ABV8CC36</accession>
<protein>
    <submittedName>
        <fullName evidence="1">Uncharacterized protein</fullName>
    </submittedName>
</protein>
<evidence type="ECO:0000313" key="2">
    <source>
        <dbReference type="Proteomes" id="UP001595758"/>
    </source>
</evidence>
<dbReference type="RefSeq" id="WP_382339902.1">
    <property type="nucleotide sequence ID" value="NZ_JBHSAB010000001.1"/>
</dbReference>
<sequence length="570" mass="65438">MRNYPNQPKFKEWIDYSIDLQPIISSYLIPHPKVAPRLLLGLIQAQRSVKESLPEFAEYLDHIKKTISDYDSDGNFFSRVLLPLNLGGHFGYAVIDLKNKQAVIGEPYGSIGYEASLKDYEKLIREAFPDVNVQSHHVRYQTDVYNCGRISAKMLAYLGTSQKSIHEALLDRREMEKFIVKNEQESYALYQEQCELVINWKNQYTNPLTIYGPLLEKMGLGKPNNSSIYAFLRNTFFSVHNSPFILVDIINVYEAADQSTKEEFKALIENYLIAENHGSLDSNQQIFEQEFVNLIPKLAFNYCNELADTANQTPVKPETDNHDEPVNKDNLLKKLAPMIPETFIEPASVKNLSAMAVLFRKIRGDRIFMEQPLDFTDSQLNSLSQDSRLRPLLIKYHEFIPAELLKIFQKNLMNELKSFIPDTQPKVETYLPPALRMWHALNGSVTWQYEKMKFTESDIIAFSTQPLKDVLEKYPPSILPTQFLTIKLMSNLAQLTADDKTDVANSPIKKLVRLLRGDQELSNGQPLIMTSEDWDAIYNNQKLKTILANYPKAILENLPQAPQNQAMLGR</sequence>